<sequence length="308" mass="35685">MRIQFKDFTCISCNESFEIRNNYDHHKSSKKLKNELKKRELSGRTLGATSSSGRRQIRIGSEEFRKGSVDEFFFDDEEFPKSPEGNQIITTDTINELLENMSSDEDEEIDSNWDEQLELEWDDSLIDTPLSTASSSHDFQSQVQKIVINGKEYKINCSVIAPYLDVLQHAGYTREGLSAVIVFQARKLPLKTEPNYAKIMHHLFLHFLLEISNLVADSYCLLVFTREGTLPPLKWLRDCYRLISRPLRKSLRQFVVVEPTWWTRLSLAVVRPFVSAKFYQKIVTCSSIDAAEEIVDFDSRYARDMIDS</sequence>
<dbReference type="InterPro" id="IPR001251">
    <property type="entry name" value="CRAL-TRIO_dom"/>
</dbReference>
<gene>
    <name evidence="5" type="ORF">OKIOD_LOCUS8440</name>
</gene>
<evidence type="ECO:0000256" key="3">
    <source>
        <dbReference type="ARBA" id="ARBA00023211"/>
    </source>
</evidence>
<dbReference type="SMART" id="SM00516">
    <property type="entry name" value="SEC14"/>
    <property type="match status" value="1"/>
</dbReference>
<keyword evidence="3" id="KW-0464">Manganese</keyword>
<dbReference type="EMBL" id="OU015569">
    <property type="protein sequence ID" value="CAG5100181.1"/>
    <property type="molecule type" value="Genomic_DNA"/>
</dbReference>
<protein>
    <submittedName>
        <fullName evidence="5">Oidioi.mRNA.OKI2018_I69.XSR.g16882.t1.cds</fullName>
    </submittedName>
</protein>
<evidence type="ECO:0000256" key="2">
    <source>
        <dbReference type="ARBA" id="ARBA00022801"/>
    </source>
</evidence>
<keyword evidence="1" id="KW-0479">Metal-binding</keyword>
<evidence type="ECO:0000259" key="4">
    <source>
        <dbReference type="SMART" id="SM00516"/>
    </source>
</evidence>
<organism evidence="5 6">
    <name type="scientific">Oikopleura dioica</name>
    <name type="common">Tunicate</name>
    <dbReference type="NCBI Taxonomy" id="34765"/>
    <lineage>
        <taxon>Eukaryota</taxon>
        <taxon>Metazoa</taxon>
        <taxon>Chordata</taxon>
        <taxon>Tunicata</taxon>
        <taxon>Appendicularia</taxon>
        <taxon>Copelata</taxon>
        <taxon>Oikopleuridae</taxon>
        <taxon>Oikopleura</taxon>
    </lineage>
</organism>
<dbReference type="PANTHER" id="PTHR12112:SF22">
    <property type="entry name" value="MANGANESE-DEPENDENT INORGANIC PYROPHOSPHATASE-RELATED"/>
    <property type="match status" value="1"/>
</dbReference>
<feature type="domain" description="CRAL-TRIO" evidence="4">
    <location>
        <begin position="156"/>
        <end position="303"/>
    </location>
</feature>
<reference evidence="5 6" key="1">
    <citation type="submission" date="2021-04" db="EMBL/GenBank/DDBJ databases">
        <authorList>
            <person name="Bliznina A."/>
        </authorList>
    </citation>
    <scope>NUCLEOTIDE SEQUENCE [LARGE SCALE GENOMIC DNA]</scope>
</reference>
<dbReference type="PANTHER" id="PTHR12112">
    <property type="entry name" value="BNIP - RELATED"/>
    <property type="match status" value="1"/>
</dbReference>
<dbReference type="InterPro" id="IPR036865">
    <property type="entry name" value="CRAL-TRIO_dom_sf"/>
</dbReference>
<dbReference type="Gene3D" id="3.40.525.10">
    <property type="entry name" value="CRAL-TRIO lipid binding domain"/>
    <property type="match status" value="1"/>
</dbReference>
<dbReference type="SUPFAM" id="SSF52087">
    <property type="entry name" value="CRAL/TRIO domain"/>
    <property type="match status" value="1"/>
</dbReference>
<evidence type="ECO:0000313" key="5">
    <source>
        <dbReference type="EMBL" id="CAG5100181.1"/>
    </source>
</evidence>
<evidence type="ECO:0000313" key="6">
    <source>
        <dbReference type="Proteomes" id="UP001158576"/>
    </source>
</evidence>
<dbReference type="Pfam" id="PF13716">
    <property type="entry name" value="CRAL_TRIO_2"/>
    <property type="match status" value="1"/>
</dbReference>
<dbReference type="Proteomes" id="UP001158576">
    <property type="component" value="Chromosome XSR"/>
</dbReference>
<evidence type="ECO:0000256" key="1">
    <source>
        <dbReference type="ARBA" id="ARBA00022723"/>
    </source>
</evidence>
<proteinExistence type="predicted"/>
<keyword evidence="6" id="KW-1185">Reference proteome</keyword>
<keyword evidence="2" id="KW-0378">Hydrolase</keyword>
<name>A0ABN7SML8_OIKDI</name>
<dbReference type="CDD" id="cd00170">
    <property type="entry name" value="SEC14"/>
    <property type="match status" value="1"/>
</dbReference>
<accession>A0ABN7SML8</accession>